<evidence type="ECO:0000259" key="1">
    <source>
        <dbReference type="Pfam" id="PF07045"/>
    </source>
</evidence>
<name>A0A255YLC7_9SPHN</name>
<sequence>MEVTNETASRPELAQAFFSDADHGPMVMVNLLKFKDKATYPDGRDPDLSGREAYDRYGAAVVDCLKAVGGHVVYSGPVTGILLGDVGELWDAVALAYYPSPQAMLQMVATPEYQAIEIHRYAGLAGQLNIRTKPRA</sequence>
<dbReference type="EMBL" id="NOXT01000105">
    <property type="protein sequence ID" value="OYQ29385.1"/>
    <property type="molecule type" value="Genomic_DNA"/>
</dbReference>
<dbReference type="RefSeq" id="WP_094473526.1">
    <property type="nucleotide sequence ID" value="NZ_NOXT01000105.1"/>
</dbReference>
<dbReference type="InterPro" id="IPR010753">
    <property type="entry name" value="DUF1330"/>
</dbReference>
<gene>
    <name evidence="2" type="ORF">CHU93_07760</name>
</gene>
<accession>A0A255YLC7</accession>
<comment type="caution">
    <text evidence="2">The sequence shown here is derived from an EMBL/GenBank/DDBJ whole genome shotgun (WGS) entry which is preliminary data.</text>
</comment>
<dbReference type="OrthoDB" id="8909581at2"/>
<dbReference type="InterPro" id="IPR011008">
    <property type="entry name" value="Dimeric_a/b-barrel"/>
</dbReference>
<dbReference type="PANTHER" id="PTHR40257">
    <property type="match status" value="1"/>
</dbReference>
<dbReference type="PANTHER" id="PTHR40257:SF1">
    <property type="entry name" value="DUF1330 DOMAIN-CONTAINING PROTEIN"/>
    <property type="match status" value="1"/>
</dbReference>
<dbReference type="AlphaFoldDB" id="A0A255YLC7"/>
<keyword evidence="3" id="KW-1185">Reference proteome</keyword>
<dbReference type="Proteomes" id="UP000216991">
    <property type="component" value="Unassembled WGS sequence"/>
</dbReference>
<dbReference type="SUPFAM" id="SSF54909">
    <property type="entry name" value="Dimeric alpha+beta barrel"/>
    <property type="match status" value="1"/>
</dbReference>
<dbReference type="Pfam" id="PF07045">
    <property type="entry name" value="DUF1330"/>
    <property type="match status" value="1"/>
</dbReference>
<feature type="domain" description="DUF1330" evidence="1">
    <location>
        <begin position="50"/>
        <end position="125"/>
    </location>
</feature>
<proteinExistence type="predicted"/>
<evidence type="ECO:0000313" key="2">
    <source>
        <dbReference type="EMBL" id="OYQ29385.1"/>
    </source>
</evidence>
<protein>
    <submittedName>
        <fullName evidence="2">DUF1330 domain-containing protein</fullName>
    </submittedName>
</protein>
<organism evidence="2 3">
    <name type="scientific">Sandarakinorhabdus cyanobacteriorum</name>
    <dbReference type="NCBI Taxonomy" id="1981098"/>
    <lineage>
        <taxon>Bacteria</taxon>
        <taxon>Pseudomonadati</taxon>
        <taxon>Pseudomonadota</taxon>
        <taxon>Alphaproteobacteria</taxon>
        <taxon>Sphingomonadales</taxon>
        <taxon>Sphingosinicellaceae</taxon>
        <taxon>Sandarakinorhabdus</taxon>
    </lineage>
</organism>
<evidence type="ECO:0000313" key="3">
    <source>
        <dbReference type="Proteomes" id="UP000216991"/>
    </source>
</evidence>
<dbReference type="Gene3D" id="3.30.70.100">
    <property type="match status" value="1"/>
</dbReference>
<reference evidence="2 3" key="1">
    <citation type="submission" date="2017-07" db="EMBL/GenBank/DDBJ databases">
        <title>Sandarakinorhabdus cyanobacteriorum sp. nov., a novel bacterium isolated from cyanobacterial aggregates in a eutrophic lake.</title>
        <authorList>
            <person name="Cai H."/>
        </authorList>
    </citation>
    <scope>NUCLEOTIDE SEQUENCE [LARGE SCALE GENOMIC DNA]</scope>
    <source>
        <strain evidence="2 3">TH057</strain>
    </source>
</reference>